<feature type="transmembrane region" description="Helical" evidence="5">
    <location>
        <begin position="127"/>
        <end position="146"/>
    </location>
</feature>
<keyword evidence="3 5" id="KW-1133">Transmembrane helix</keyword>
<feature type="transmembrane region" description="Helical" evidence="5">
    <location>
        <begin position="94"/>
        <end position="115"/>
    </location>
</feature>
<evidence type="ECO:0000313" key="8">
    <source>
        <dbReference type="Proteomes" id="UP000199118"/>
    </source>
</evidence>
<organism evidence="7 8">
    <name type="scientific">Albimonas donghaensis</name>
    <dbReference type="NCBI Taxonomy" id="356660"/>
    <lineage>
        <taxon>Bacteria</taxon>
        <taxon>Pseudomonadati</taxon>
        <taxon>Pseudomonadota</taxon>
        <taxon>Alphaproteobacteria</taxon>
        <taxon>Rhodobacterales</taxon>
        <taxon>Paracoccaceae</taxon>
        <taxon>Albimonas</taxon>
    </lineage>
</organism>
<dbReference type="PANTHER" id="PTHR32322">
    <property type="entry name" value="INNER MEMBRANE TRANSPORTER"/>
    <property type="match status" value="1"/>
</dbReference>
<evidence type="ECO:0000256" key="1">
    <source>
        <dbReference type="ARBA" id="ARBA00004141"/>
    </source>
</evidence>
<protein>
    <submittedName>
        <fullName evidence="7">Permease of the drug/metabolite transporter (DMT) superfamily</fullName>
    </submittedName>
</protein>
<name>A0A1H2TDU2_9RHOB</name>
<evidence type="ECO:0000313" key="7">
    <source>
        <dbReference type="EMBL" id="SDW41434.1"/>
    </source>
</evidence>
<gene>
    <name evidence="7" type="ORF">SAMN05444336_101949</name>
</gene>
<evidence type="ECO:0000259" key="6">
    <source>
        <dbReference type="Pfam" id="PF00892"/>
    </source>
</evidence>
<keyword evidence="4 5" id="KW-0472">Membrane</keyword>
<dbReference type="PANTHER" id="PTHR32322:SF9">
    <property type="entry name" value="AMINO-ACID METABOLITE EFFLUX PUMP-RELATED"/>
    <property type="match status" value="1"/>
</dbReference>
<feature type="transmembrane region" description="Helical" evidence="5">
    <location>
        <begin position="246"/>
        <end position="265"/>
    </location>
</feature>
<dbReference type="SUPFAM" id="SSF103481">
    <property type="entry name" value="Multidrug resistance efflux transporter EmrE"/>
    <property type="match status" value="2"/>
</dbReference>
<dbReference type="OrthoDB" id="9810556at2"/>
<evidence type="ECO:0000256" key="5">
    <source>
        <dbReference type="SAM" id="Phobius"/>
    </source>
</evidence>
<dbReference type="STRING" id="356660.SAMN05444336_101949"/>
<proteinExistence type="predicted"/>
<dbReference type="InterPro" id="IPR037185">
    <property type="entry name" value="EmrE-like"/>
</dbReference>
<dbReference type="RefSeq" id="WP_092679939.1">
    <property type="nucleotide sequence ID" value="NZ_FNMZ01000001.1"/>
</dbReference>
<dbReference type="InterPro" id="IPR050638">
    <property type="entry name" value="AA-Vitamin_Transporters"/>
</dbReference>
<dbReference type="Proteomes" id="UP000199118">
    <property type="component" value="Unassembled WGS sequence"/>
</dbReference>
<dbReference type="Pfam" id="PF00892">
    <property type="entry name" value="EamA"/>
    <property type="match status" value="2"/>
</dbReference>
<feature type="transmembrane region" description="Helical" evidence="5">
    <location>
        <begin position="66"/>
        <end position="88"/>
    </location>
</feature>
<evidence type="ECO:0000256" key="3">
    <source>
        <dbReference type="ARBA" id="ARBA00022989"/>
    </source>
</evidence>
<sequence>MRMSDRAWLYLALLALIWGGGFVAVKSALAEMGPFASVFWRTGLGAASLWIAVAALRPAIPRDPGFWAACAVMGLLNNVIPFTLMAWGQQSIESGLTAILNAATAVFGAAVAAAILPDERMTPRRAVGIGLGVAGVAAITGPEALGGLDPRSLGQLAVLAGTLSYAFASVWGRLRLSGASPLVNAAGMTTMAFATMIPLTLWFEGPPPIALSPGAWGAALYFGVLGTGVAYLLYYALMREAGAANTMLVTLAIPPVAILAGWAALGERLSPGAYLGLGLIGLGLAVMDGRALRGLRRPAPRRGRPDA</sequence>
<keyword evidence="8" id="KW-1185">Reference proteome</keyword>
<dbReference type="GO" id="GO:0016020">
    <property type="term" value="C:membrane"/>
    <property type="evidence" value="ECO:0007669"/>
    <property type="project" value="UniProtKB-SubCell"/>
</dbReference>
<reference evidence="7 8" key="1">
    <citation type="submission" date="2016-10" db="EMBL/GenBank/DDBJ databases">
        <authorList>
            <person name="de Groot N.N."/>
        </authorList>
    </citation>
    <scope>NUCLEOTIDE SEQUENCE [LARGE SCALE GENOMIC DNA]</scope>
    <source>
        <strain evidence="7 8">DSM 17890</strain>
    </source>
</reference>
<evidence type="ECO:0000256" key="2">
    <source>
        <dbReference type="ARBA" id="ARBA00022692"/>
    </source>
</evidence>
<dbReference type="InterPro" id="IPR000620">
    <property type="entry name" value="EamA_dom"/>
</dbReference>
<comment type="subcellular location">
    <subcellularLocation>
        <location evidence="1">Membrane</location>
        <topology evidence="1">Multi-pass membrane protein</topology>
    </subcellularLocation>
</comment>
<feature type="transmembrane region" description="Helical" evidence="5">
    <location>
        <begin position="215"/>
        <end position="234"/>
    </location>
</feature>
<feature type="transmembrane region" description="Helical" evidence="5">
    <location>
        <begin position="182"/>
        <end position="203"/>
    </location>
</feature>
<feature type="transmembrane region" description="Helical" evidence="5">
    <location>
        <begin position="271"/>
        <end position="292"/>
    </location>
</feature>
<feature type="domain" description="EamA" evidence="6">
    <location>
        <begin position="153"/>
        <end position="286"/>
    </location>
</feature>
<feature type="transmembrane region" description="Helical" evidence="5">
    <location>
        <begin position="40"/>
        <end position="59"/>
    </location>
</feature>
<accession>A0A1H2TDU2</accession>
<feature type="transmembrane region" description="Helical" evidence="5">
    <location>
        <begin position="152"/>
        <end position="170"/>
    </location>
</feature>
<dbReference type="AlphaFoldDB" id="A0A1H2TDU2"/>
<feature type="domain" description="EamA" evidence="6">
    <location>
        <begin position="9"/>
        <end position="140"/>
    </location>
</feature>
<dbReference type="EMBL" id="FNMZ01000001">
    <property type="protein sequence ID" value="SDW41434.1"/>
    <property type="molecule type" value="Genomic_DNA"/>
</dbReference>
<keyword evidence="2 5" id="KW-0812">Transmembrane</keyword>
<evidence type="ECO:0000256" key="4">
    <source>
        <dbReference type="ARBA" id="ARBA00023136"/>
    </source>
</evidence>